<dbReference type="OrthoDB" id="9815829at2"/>
<dbReference type="PANTHER" id="PTHR43685">
    <property type="entry name" value="GLYCOSYLTRANSFERASE"/>
    <property type="match status" value="1"/>
</dbReference>
<name>A0A1Q8E7X5_9STRE</name>
<evidence type="ECO:0000259" key="4">
    <source>
        <dbReference type="Pfam" id="PF00535"/>
    </source>
</evidence>
<evidence type="ECO:0000256" key="1">
    <source>
        <dbReference type="ARBA" id="ARBA00006739"/>
    </source>
</evidence>
<evidence type="ECO:0000313" key="5">
    <source>
        <dbReference type="EMBL" id="OLF47880.1"/>
    </source>
</evidence>
<dbReference type="Gene3D" id="3.90.550.10">
    <property type="entry name" value="Spore Coat Polysaccharide Biosynthesis Protein SpsA, Chain A"/>
    <property type="match status" value="1"/>
</dbReference>
<feature type="domain" description="Glycosyltransferase 2-like" evidence="4">
    <location>
        <begin position="14"/>
        <end position="154"/>
    </location>
</feature>
<keyword evidence="2" id="KW-0328">Glycosyltransferase</keyword>
<gene>
    <name evidence="5" type="ORF">BU202_05295</name>
</gene>
<organism evidence="5 6">
    <name type="scientific">Streptococcus cuniculi</name>
    <dbReference type="NCBI Taxonomy" id="1432788"/>
    <lineage>
        <taxon>Bacteria</taxon>
        <taxon>Bacillati</taxon>
        <taxon>Bacillota</taxon>
        <taxon>Bacilli</taxon>
        <taxon>Lactobacillales</taxon>
        <taxon>Streptococcaceae</taxon>
        <taxon>Streptococcus</taxon>
    </lineage>
</organism>
<sequence>MVESLSVLLSLYIKENPRYLQDCFESLLNQTVPAAEWVIVEDGPLSQELYQVLDTYQERYPGLIKRVPLEKNVGLGLALREGMLHCSHELVARMDTDDIARPERFEKQLACFEKDPALDICGSHILEFDTDPQHPNAVRKVPLVHEDIVRYQKSRSAFNHVTVMFKKSSVLRAGNYEDAPLMEDDMLWVRMLLSGAKGMNIDEYLVDVRTGAGMIERRGGIAYLKKYCDGRRKILETGFISRFEYYKTVVIQAVVALVPNSIRFLIFTKLLRNKQELSELQSR</sequence>
<dbReference type="AlphaFoldDB" id="A0A1Q8E7X5"/>
<dbReference type="SUPFAM" id="SSF53448">
    <property type="entry name" value="Nucleotide-diphospho-sugar transferases"/>
    <property type="match status" value="1"/>
</dbReference>
<dbReference type="EMBL" id="MSJM01000004">
    <property type="protein sequence ID" value="OLF47880.1"/>
    <property type="molecule type" value="Genomic_DNA"/>
</dbReference>
<keyword evidence="3" id="KW-0808">Transferase</keyword>
<evidence type="ECO:0000256" key="3">
    <source>
        <dbReference type="ARBA" id="ARBA00022679"/>
    </source>
</evidence>
<proteinExistence type="inferred from homology"/>
<evidence type="ECO:0000313" key="6">
    <source>
        <dbReference type="Proteomes" id="UP000186890"/>
    </source>
</evidence>
<dbReference type="RefSeq" id="WP_075104754.1">
    <property type="nucleotide sequence ID" value="NZ_MSJM01000004.1"/>
</dbReference>
<comment type="similarity">
    <text evidence="1">Belongs to the glycosyltransferase 2 family.</text>
</comment>
<dbReference type="InterPro" id="IPR001173">
    <property type="entry name" value="Glyco_trans_2-like"/>
</dbReference>
<dbReference type="PANTHER" id="PTHR43685:SF5">
    <property type="entry name" value="GLYCOSYLTRANSFERASE EPSE-RELATED"/>
    <property type="match status" value="1"/>
</dbReference>
<dbReference type="Proteomes" id="UP000186890">
    <property type="component" value="Unassembled WGS sequence"/>
</dbReference>
<dbReference type="GO" id="GO:0016757">
    <property type="term" value="F:glycosyltransferase activity"/>
    <property type="evidence" value="ECO:0007669"/>
    <property type="project" value="UniProtKB-KW"/>
</dbReference>
<dbReference type="InterPro" id="IPR029044">
    <property type="entry name" value="Nucleotide-diphossugar_trans"/>
</dbReference>
<dbReference type="InterPro" id="IPR050834">
    <property type="entry name" value="Glycosyltransf_2"/>
</dbReference>
<accession>A0A1Q8E7X5</accession>
<evidence type="ECO:0000256" key="2">
    <source>
        <dbReference type="ARBA" id="ARBA00022676"/>
    </source>
</evidence>
<dbReference type="Pfam" id="PF00535">
    <property type="entry name" value="Glycos_transf_2"/>
    <property type="match status" value="1"/>
</dbReference>
<keyword evidence="6" id="KW-1185">Reference proteome</keyword>
<protein>
    <recommendedName>
        <fullName evidence="4">Glycosyltransferase 2-like domain-containing protein</fullName>
    </recommendedName>
</protein>
<reference evidence="6" key="1">
    <citation type="submission" date="2016-12" db="EMBL/GenBank/DDBJ databases">
        <authorList>
            <person name="Gulvik C.A."/>
        </authorList>
    </citation>
    <scope>NUCLEOTIDE SEQUENCE [LARGE SCALE GENOMIC DNA]</scope>
    <source>
        <strain evidence="6">NED12-00049-6B</strain>
    </source>
</reference>
<comment type="caution">
    <text evidence="5">The sequence shown here is derived from an EMBL/GenBank/DDBJ whole genome shotgun (WGS) entry which is preliminary data.</text>
</comment>